<dbReference type="Gene3D" id="3.30.70.80">
    <property type="entry name" value="Peptidase S8 propeptide/proteinase inhibitor I9"/>
    <property type="match status" value="1"/>
</dbReference>
<dbReference type="InterPro" id="IPR037045">
    <property type="entry name" value="S8pro/Inhibitor_I9_sf"/>
</dbReference>
<keyword evidence="5" id="KW-1185">Reference proteome</keyword>
<protein>
    <recommendedName>
        <fullName evidence="3">Inhibitor I9 domain-containing protein</fullName>
    </recommendedName>
</protein>
<proteinExistence type="inferred from homology"/>
<evidence type="ECO:0000256" key="2">
    <source>
        <dbReference type="SAM" id="MobiDB-lite"/>
    </source>
</evidence>
<dbReference type="PANTHER" id="PTHR28288">
    <property type="entry name" value="PROTEASE B INHIBITOR 2"/>
    <property type="match status" value="1"/>
</dbReference>
<feature type="region of interest" description="Disordered" evidence="2">
    <location>
        <begin position="15"/>
        <end position="54"/>
    </location>
</feature>
<comment type="similarity">
    <text evidence="1">Belongs to the protease inhibitor I9 family.</text>
</comment>
<dbReference type="OrthoDB" id="5518345at2759"/>
<evidence type="ECO:0000313" key="4">
    <source>
        <dbReference type="EMBL" id="KAG0250154.1"/>
    </source>
</evidence>
<dbReference type="SUPFAM" id="SSF54897">
    <property type="entry name" value="Protease propeptides/inhibitors"/>
    <property type="match status" value="1"/>
</dbReference>
<gene>
    <name evidence="4" type="ORF">BG011_008633</name>
</gene>
<accession>A0A9P6PPL5</accession>
<sequence length="133" mass="13505">MSSHQNEAANAFSASVLPVGTHSPGSATAHSLATAPGSAPSTVPSGNASSAGGTNKVIVVFKNGTSSEVIDSAIEDVKSKGGKIAHRYESALLGFSAEMPDNSVQALNTDPSVDYVEPDGEVSIYTKNLLSNK</sequence>
<organism evidence="4 5">
    <name type="scientific">Mortierella polycephala</name>
    <dbReference type="NCBI Taxonomy" id="41804"/>
    <lineage>
        <taxon>Eukaryota</taxon>
        <taxon>Fungi</taxon>
        <taxon>Fungi incertae sedis</taxon>
        <taxon>Mucoromycota</taxon>
        <taxon>Mortierellomycotina</taxon>
        <taxon>Mortierellomycetes</taxon>
        <taxon>Mortierellales</taxon>
        <taxon>Mortierellaceae</taxon>
        <taxon>Mortierella</taxon>
    </lineage>
</organism>
<evidence type="ECO:0000256" key="1">
    <source>
        <dbReference type="ARBA" id="ARBA00038069"/>
    </source>
</evidence>
<evidence type="ECO:0000313" key="5">
    <source>
        <dbReference type="Proteomes" id="UP000726737"/>
    </source>
</evidence>
<dbReference type="InterPro" id="IPR010259">
    <property type="entry name" value="S8pro/Inhibitor_I9"/>
</dbReference>
<dbReference type="Pfam" id="PF05922">
    <property type="entry name" value="Inhibitor_I9"/>
    <property type="match status" value="1"/>
</dbReference>
<dbReference type="GO" id="GO:0042144">
    <property type="term" value="P:vacuole fusion, non-autophagic"/>
    <property type="evidence" value="ECO:0007669"/>
    <property type="project" value="TreeGrafter"/>
</dbReference>
<comment type="caution">
    <text evidence="4">The sequence shown here is derived from an EMBL/GenBank/DDBJ whole genome shotgun (WGS) entry which is preliminary data.</text>
</comment>
<feature type="domain" description="Inhibitor I9" evidence="3">
    <location>
        <begin position="57"/>
        <end position="124"/>
    </location>
</feature>
<reference evidence="4" key="1">
    <citation type="journal article" date="2020" name="Fungal Divers.">
        <title>Resolving the Mortierellaceae phylogeny through synthesis of multi-gene phylogenetics and phylogenomics.</title>
        <authorList>
            <person name="Vandepol N."/>
            <person name="Liber J."/>
            <person name="Desiro A."/>
            <person name="Na H."/>
            <person name="Kennedy M."/>
            <person name="Barry K."/>
            <person name="Grigoriev I.V."/>
            <person name="Miller A.N."/>
            <person name="O'Donnell K."/>
            <person name="Stajich J.E."/>
            <person name="Bonito G."/>
        </authorList>
    </citation>
    <scope>NUCLEOTIDE SEQUENCE</scope>
    <source>
        <strain evidence="4">KOD948</strain>
    </source>
</reference>
<dbReference type="PANTHER" id="PTHR28288:SF2">
    <property type="entry name" value="PROTEASE B INHIBITOR 2"/>
    <property type="match status" value="1"/>
</dbReference>
<dbReference type="EMBL" id="JAAAJA010000720">
    <property type="protein sequence ID" value="KAG0250154.1"/>
    <property type="molecule type" value="Genomic_DNA"/>
</dbReference>
<dbReference type="Proteomes" id="UP000726737">
    <property type="component" value="Unassembled WGS sequence"/>
</dbReference>
<evidence type="ECO:0000259" key="3">
    <source>
        <dbReference type="Pfam" id="PF05922"/>
    </source>
</evidence>
<name>A0A9P6PPL5_9FUNG</name>
<dbReference type="AlphaFoldDB" id="A0A9P6PPL5"/>
<dbReference type="GO" id="GO:0004866">
    <property type="term" value="F:endopeptidase inhibitor activity"/>
    <property type="evidence" value="ECO:0007669"/>
    <property type="project" value="TreeGrafter"/>
</dbReference>
<feature type="compositionally biased region" description="Polar residues" evidence="2">
    <location>
        <begin position="39"/>
        <end position="53"/>
    </location>
</feature>
<dbReference type="InterPro" id="IPR052471">
    <property type="entry name" value="PBI_I9"/>
</dbReference>